<name>A0A4Q7J342_9PSEU</name>
<gene>
    <name evidence="8" type="ORF">EWH70_25315</name>
</gene>
<comment type="cofactor">
    <cofactor evidence="1">
        <name>Zn(2+)</name>
        <dbReference type="ChEBI" id="CHEBI:29105"/>
    </cofactor>
</comment>
<keyword evidence="3" id="KW-0645">Protease</keyword>
<evidence type="ECO:0000256" key="3">
    <source>
        <dbReference type="ARBA" id="ARBA00022670"/>
    </source>
</evidence>
<dbReference type="EMBL" id="SFCC01000013">
    <property type="protein sequence ID" value="RZQ61198.1"/>
    <property type="molecule type" value="Genomic_DNA"/>
</dbReference>
<dbReference type="SUPFAM" id="SSF53187">
    <property type="entry name" value="Zn-dependent exopeptidases"/>
    <property type="match status" value="1"/>
</dbReference>
<feature type="domain" description="Peptidase M14" evidence="7">
    <location>
        <begin position="16"/>
        <end position="282"/>
    </location>
</feature>
<dbReference type="GO" id="GO:0008270">
    <property type="term" value="F:zinc ion binding"/>
    <property type="evidence" value="ECO:0007669"/>
    <property type="project" value="InterPro"/>
</dbReference>
<dbReference type="RefSeq" id="WP_130478012.1">
    <property type="nucleotide sequence ID" value="NZ_SFCC01000013.1"/>
</dbReference>
<dbReference type="Proteomes" id="UP000292003">
    <property type="component" value="Unassembled WGS sequence"/>
</dbReference>
<protein>
    <recommendedName>
        <fullName evidence="7">Peptidase M14 domain-containing protein</fullName>
    </recommendedName>
</protein>
<evidence type="ECO:0000313" key="8">
    <source>
        <dbReference type="EMBL" id="RZQ61198.1"/>
    </source>
</evidence>
<comment type="similarity">
    <text evidence="2">Belongs to the peptidase M14 family.</text>
</comment>
<dbReference type="Pfam" id="PF00246">
    <property type="entry name" value="Peptidase_M14"/>
    <property type="match status" value="1"/>
</dbReference>
<evidence type="ECO:0000313" key="9">
    <source>
        <dbReference type="Proteomes" id="UP000292003"/>
    </source>
</evidence>
<evidence type="ECO:0000256" key="2">
    <source>
        <dbReference type="ARBA" id="ARBA00005988"/>
    </source>
</evidence>
<accession>A0A4Q7J342</accession>
<comment type="caution">
    <text evidence="8">The sequence shown here is derived from an EMBL/GenBank/DDBJ whole genome shotgun (WGS) entry which is preliminary data.</text>
</comment>
<dbReference type="InterPro" id="IPR000834">
    <property type="entry name" value="Peptidase_M14"/>
</dbReference>
<evidence type="ECO:0000259" key="7">
    <source>
        <dbReference type="SMART" id="SM00631"/>
    </source>
</evidence>
<dbReference type="AlphaFoldDB" id="A0A4Q7J342"/>
<dbReference type="OrthoDB" id="4499135at2"/>
<proteinExistence type="inferred from homology"/>
<keyword evidence="4" id="KW-0378">Hydrolase</keyword>
<sequence length="436" mass="47277">MDVQALLDRVPEHDRFPSVDRMHAELDELAATYPDLVTLRRIGTSRLGEPLRVITVGSGSRDAVIIGGPHPNEPVGALTVSVLAQLLCEDATLRDRSGFRWHLLPCADPDGARLNETWYRRPGDRYTYSRHFYRPAMAEQVEWTFPLFTEDYVFDRCLPETQALMRLIDATRPAFVYSLHNGEFNGCFYYLSRDVSGLAGRLADLATAEGIPLHHGEPELPGARLMAPAVYETTAGSVLAAGVGAGAGSADYAATYGALHLVTEVPYWTDPRIADQAPAGITRGAVAAAEAEEHRELAGIVTASLAAVESGLVVPSPFGRAVADTLTVLDSVEELAVAAPGHDRIATVAELFSSRQRVHLFRLRLAGMLLRQLDAELAAGNATPAIRTEHARLSRLFDDWHARAHEFAPGETIPLRTLARVQLGAALLAVDALNQA</sequence>
<reference evidence="8 9" key="1">
    <citation type="submission" date="2019-02" db="EMBL/GenBank/DDBJ databases">
        <title>Draft genome sequence of Amycolatopsis sp. 8-3EHSu isolated from roots of Suaeda maritima.</title>
        <authorList>
            <person name="Duangmal K."/>
            <person name="Chantavorakit T."/>
        </authorList>
    </citation>
    <scope>NUCLEOTIDE SEQUENCE [LARGE SCALE GENOMIC DNA]</scope>
    <source>
        <strain evidence="8 9">8-3EHSu</strain>
    </source>
</reference>
<dbReference type="Gene3D" id="3.40.630.10">
    <property type="entry name" value="Zn peptidases"/>
    <property type="match status" value="1"/>
</dbReference>
<organism evidence="8 9">
    <name type="scientific">Amycolatopsis suaedae</name>
    <dbReference type="NCBI Taxonomy" id="2510978"/>
    <lineage>
        <taxon>Bacteria</taxon>
        <taxon>Bacillati</taxon>
        <taxon>Actinomycetota</taxon>
        <taxon>Actinomycetes</taxon>
        <taxon>Pseudonocardiales</taxon>
        <taxon>Pseudonocardiaceae</taxon>
        <taxon>Amycolatopsis</taxon>
    </lineage>
</organism>
<dbReference type="PANTHER" id="PTHR11705">
    <property type="entry name" value="PROTEASE FAMILY M14 CARBOXYPEPTIDASE A,B"/>
    <property type="match status" value="1"/>
</dbReference>
<dbReference type="GO" id="GO:0004181">
    <property type="term" value="F:metallocarboxypeptidase activity"/>
    <property type="evidence" value="ECO:0007669"/>
    <property type="project" value="InterPro"/>
</dbReference>
<dbReference type="GO" id="GO:0006508">
    <property type="term" value="P:proteolysis"/>
    <property type="evidence" value="ECO:0007669"/>
    <property type="project" value="UniProtKB-KW"/>
</dbReference>
<keyword evidence="9" id="KW-1185">Reference proteome</keyword>
<dbReference type="GO" id="GO:0005615">
    <property type="term" value="C:extracellular space"/>
    <property type="evidence" value="ECO:0007669"/>
    <property type="project" value="TreeGrafter"/>
</dbReference>
<evidence type="ECO:0000256" key="1">
    <source>
        <dbReference type="ARBA" id="ARBA00001947"/>
    </source>
</evidence>
<dbReference type="SMART" id="SM00631">
    <property type="entry name" value="Zn_pept"/>
    <property type="match status" value="1"/>
</dbReference>
<evidence type="ECO:0000256" key="5">
    <source>
        <dbReference type="ARBA" id="ARBA00022833"/>
    </source>
</evidence>
<evidence type="ECO:0000256" key="6">
    <source>
        <dbReference type="ARBA" id="ARBA00023049"/>
    </source>
</evidence>
<evidence type="ECO:0000256" key="4">
    <source>
        <dbReference type="ARBA" id="ARBA00022801"/>
    </source>
</evidence>
<keyword evidence="5" id="KW-0862">Zinc</keyword>
<dbReference type="PANTHER" id="PTHR11705:SF143">
    <property type="entry name" value="SLL0236 PROTEIN"/>
    <property type="match status" value="1"/>
</dbReference>
<keyword evidence="6" id="KW-0482">Metalloprotease</keyword>